<feature type="compositionally biased region" description="Basic and acidic residues" evidence="3">
    <location>
        <begin position="10"/>
        <end position="23"/>
    </location>
</feature>
<dbReference type="Pfam" id="PF06920">
    <property type="entry name" value="DHR-2_Lobe_A"/>
    <property type="match status" value="2"/>
</dbReference>
<evidence type="ECO:0000313" key="6">
    <source>
        <dbReference type="EMBL" id="KAJ3452591.1"/>
    </source>
</evidence>
<evidence type="ECO:0000259" key="5">
    <source>
        <dbReference type="PROSITE" id="PS51651"/>
    </source>
</evidence>
<feature type="region of interest" description="Disordered" evidence="3">
    <location>
        <begin position="1687"/>
        <end position="1740"/>
    </location>
</feature>
<dbReference type="PROSITE" id="PS51651">
    <property type="entry name" value="DOCKER"/>
    <property type="match status" value="1"/>
</dbReference>
<gene>
    <name evidence="6" type="ORF">M0812_04363</name>
</gene>
<dbReference type="InterPro" id="IPR027357">
    <property type="entry name" value="DOCKER_dom"/>
</dbReference>
<dbReference type="PANTHER" id="PTHR23317:SF76">
    <property type="entry name" value="LD20667P"/>
    <property type="match status" value="1"/>
</dbReference>
<evidence type="ECO:0000313" key="7">
    <source>
        <dbReference type="Proteomes" id="UP001146793"/>
    </source>
</evidence>
<evidence type="ECO:0000256" key="2">
    <source>
        <dbReference type="PROSITE-ProRule" id="PRU00983"/>
    </source>
</evidence>
<dbReference type="PANTHER" id="PTHR23317">
    <property type="entry name" value="DEDICATOR OF CYTOKINESIS DOCK"/>
    <property type="match status" value="1"/>
</dbReference>
<feature type="compositionally biased region" description="Basic and acidic residues" evidence="3">
    <location>
        <begin position="892"/>
        <end position="905"/>
    </location>
</feature>
<dbReference type="Gene3D" id="1.25.40.410">
    <property type="match status" value="1"/>
</dbReference>
<dbReference type="Pfam" id="PF14429">
    <property type="entry name" value="DOCK-C2"/>
    <property type="match status" value="1"/>
</dbReference>
<dbReference type="InterPro" id="IPR043161">
    <property type="entry name" value="DOCK_C_lobe_A"/>
</dbReference>
<feature type="compositionally biased region" description="Acidic residues" evidence="3">
    <location>
        <begin position="1308"/>
        <end position="1319"/>
    </location>
</feature>
<evidence type="ECO:0000259" key="4">
    <source>
        <dbReference type="PROSITE" id="PS51650"/>
    </source>
</evidence>
<feature type="compositionally biased region" description="Low complexity" evidence="3">
    <location>
        <begin position="1687"/>
        <end position="1697"/>
    </location>
</feature>
<dbReference type="InterPro" id="IPR046770">
    <property type="entry name" value="DOCKER_Lobe_B"/>
</dbReference>
<evidence type="ECO:0000256" key="1">
    <source>
        <dbReference type="ARBA" id="ARBA00022658"/>
    </source>
</evidence>
<dbReference type="Pfam" id="PF20422">
    <property type="entry name" value="DHR-2_Lobe_B"/>
    <property type="match status" value="1"/>
</dbReference>
<feature type="compositionally biased region" description="Basic and acidic residues" evidence="3">
    <location>
        <begin position="935"/>
        <end position="949"/>
    </location>
</feature>
<dbReference type="InterPro" id="IPR046769">
    <property type="entry name" value="DOCKER_Lobe_A"/>
</dbReference>
<dbReference type="Gene3D" id="2.60.40.150">
    <property type="entry name" value="C2 domain"/>
    <property type="match status" value="1"/>
</dbReference>
<feature type="region of interest" description="Disordered" evidence="3">
    <location>
        <begin position="1"/>
        <end position="23"/>
    </location>
</feature>
<sequence>MSALSQGISLEEKKPKEKTSKQQKLHFDFETECESISFRRETFQKIIQIPNDEIIIETKAPTHDSIEPIIPKIEEKEKGSKNGMPLCVQESLNLLTRPHTIINYKTRNYIKEDEELFKVEKKRFQALNFQIDSKDQSKPSLGLTFEEGEEEGEGEKNKTKKLEKKDLKEEDYEKRLIGKMTGHTKRHYHEKRQKEKLLLFDVFSDTQLERLVHDQRVIPEELIEEKEKYEFLISPLVLDLPISIEPFFLTFYLLDLKKKQRVSESFHFMLFPQQNSGFIEYESAKVCKTQNVNFTINKYAPIKDWEKLDPSTHDPFIGCKKALFSANEKTSKLYLIVRIEKVIQGSYDEAISPYIKMTKSKKIKHLDQIENNIKNTWSKLKDYRQPFAWGGAALFKKNNKFNVIMKKKKYSPSKFIFKPFYQNSQDISDKEISNNLLIKKNNLNKKFKSIQGCLVCNFQELRPKRIPKNVIDCNLNLLKSRPGLRENKKNKEKKEDEEEEGEEEEEEEGEGEGEEEEEEEEAEKGKAKKGKKGKRGRRGKRGKKEKGKGKKGKKEKKKQKKKNKGYIKKIKNFPINPTLLPNLKFINNLYIYPIEASYNGIKGNSGKNIIIQIEYYSNDTTLKKAPKRIFYGKFYQNKFETCQFTNVQYRSKNPKFYESIKLKLPLIVGANDHLLFTYYNIDCFSNKKKKKKKKKKKNNKDQDENEEEILELIGYSILPILNNQQIINRVNKIPIQLKLPENNYLTSLNNNNNDNNVDDESLLQLKSFLIVKLETVSTIYPQDTTIQTIFSQYRVPNINISKLLFAFESINKSKTKFLVQNFDLLMNVLFYYLFCPNCIEIRTNIFGAILKVLYFAYNSSTKLASNILRRYVWHIFTIADYEKENYFQVNNEKEKKTKKEKKKEEEKEEEKEKEEEEEEEEEKEKEKEKEEEEKEKEGEIEIEIEKDKEIENENDQSIHEIIIELWINSIQDNFKNMKIEGNENMNFSFFFFELIIKSMILHLNKTKKLYLTICRTSRFSEKMTNNLFLLIDNILELMNDSGLNIVKNLNQNVAYFFKDLFLIYDRGVIFELISYYLDNLKLKDENNQNINKDDNDNNNIEDYNNDSIQKQEFELYFLKIIVDHEYYFALNLPIRDLMSEVSNLTKFLSQRHYLAGLVLNQLDRALSSTSSTLSSQSYRIRTPAIGLLRNLMNKHEKEPIFNSSIEFQHRVSIIYLPLIMILIKNRDNYLKYNLEERRNILISLIFVLRHIDRNFLEEWWQRESHFNKLEFFNLLVDCIGTFEYLGKKKLNEIILNKTDDSKNKGKDEDEDENENENENDNANGKGNPKMNKKLNKRSNLQNIKETQTELKKLLEMDYSNEAKNIKSMKRQKLTNYKSISFNKDLKKKNEKKSPQLTKVNTLMHKPQLFESMEREQNLCHQVSLVILSIVEEFIIKFKSQLIKEDFNDEKSIFKKIFMVLTILSEKNQSDNFDQHLFYVYTILVENYKDQIFNQNNELLKKLSIFAFMKSISNNKQTRAYSNSFLYLLLKTGFLIANNFNYIKIQLILGFSNLVGDVDKFKDDRHTRHTLKILKLLGMKENNFKIKKRKVNNNSFQTEINNHCQNMFSILKDSVKLRDNLNDPEVESELLYNIAKEYKNAPQLRITWLENLIKFHKNNNSPTEAGITMIHLASLITEYLYKMANPSTATSTTTTTTKPKPKPKPKYSFKGNRKTSKKKIELKRNDNDDDDDDDNDNKEKKWLPKGCQAYQKISKSVLQETTNLTIKEIESLCKSSRFSDIEIIKAIGGAINLFKESKLYELVNQCYKLLIPIYEHRLDWKGVSVGHNGSKQCFDKLIKLQKNKKRRSFANFWRVGFYGNAFEENNGLQYIYKEKPNTTLQNIQDRLLNQYTKIHGNNKVIILTKKKTIDVKSIQNEIKEGKLFIQITPVYPYFEEGDELSRKRKTLFLRNNHISQFYYLIPFIKNKKKNENGKQSDQTDNAINNKYCKQIILTSNGQFPSLLKRLRILKQHRENELNPLQFSIHLIQTQNNLIVDELNKTTKEKHRLFELLHESFTISESQGIISICSNFLGNNIHDFELNLINQLKSELKIFIDIHEQAVSEYSKLINEHLKNTFQPHFNKLFLQIKNFIIPYVGPEAPSGEILIQLDRIKYQLLNHDEKIVDKVEESEEKESNQEKEN</sequence>
<protein>
    <submittedName>
        <fullName evidence="6">Dedicator of cytokinesis dock</fullName>
    </submittedName>
</protein>
<dbReference type="InterPro" id="IPR026791">
    <property type="entry name" value="DOCK"/>
</dbReference>
<dbReference type="Proteomes" id="UP001146793">
    <property type="component" value="Unassembled WGS sequence"/>
</dbReference>
<feature type="region of interest" description="Disordered" evidence="3">
    <location>
        <begin position="138"/>
        <end position="162"/>
    </location>
</feature>
<feature type="compositionally biased region" description="Acidic residues" evidence="3">
    <location>
        <begin position="906"/>
        <end position="934"/>
    </location>
</feature>
<feature type="compositionally biased region" description="Acidic residues" evidence="3">
    <location>
        <begin position="495"/>
        <end position="522"/>
    </location>
</feature>
<dbReference type="InterPro" id="IPR035892">
    <property type="entry name" value="C2_domain_sf"/>
</dbReference>
<feature type="region of interest" description="Disordered" evidence="3">
    <location>
        <begin position="892"/>
        <end position="949"/>
    </location>
</feature>
<comment type="similarity">
    <text evidence="2">Belongs to the DOCK family.</text>
</comment>
<dbReference type="InterPro" id="IPR027007">
    <property type="entry name" value="C2_DOCK-type_domain"/>
</dbReference>
<feature type="compositionally biased region" description="Basic residues" evidence="3">
    <location>
        <begin position="1698"/>
        <end position="1716"/>
    </location>
</feature>
<feature type="compositionally biased region" description="Acidic residues" evidence="3">
    <location>
        <begin position="1726"/>
        <end position="1735"/>
    </location>
</feature>
<organism evidence="6 7">
    <name type="scientific">Anaeramoeba flamelloides</name>
    <dbReference type="NCBI Taxonomy" id="1746091"/>
    <lineage>
        <taxon>Eukaryota</taxon>
        <taxon>Metamonada</taxon>
        <taxon>Anaeramoebidae</taxon>
        <taxon>Anaeramoeba</taxon>
    </lineage>
</organism>
<dbReference type="PROSITE" id="PS51650">
    <property type="entry name" value="C2_DOCK"/>
    <property type="match status" value="1"/>
</dbReference>
<feature type="region of interest" description="Disordered" evidence="3">
    <location>
        <begin position="1299"/>
        <end position="1341"/>
    </location>
</feature>
<reference evidence="6" key="1">
    <citation type="submission" date="2022-08" db="EMBL/GenBank/DDBJ databases">
        <title>Novel sulphate-reducing endosymbionts in the free-living metamonad Anaeramoeba.</title>
        <authorList>
            <person name="Jerlstrom-Hultqvist J."/>
            <person name="Cepicka I."/>
            <person name="Gallot-Lavallee L."/>
            <person name="Salas-Leiva D."/>
            <person name="Curtis B.A."/>
            <person name="Zahonova K."/>
            <person name="Pipaliya S."/>
            <person name="Dacks J."/>
            <person name="Roger A.J."/>
        </authorList>
    </citation>
    <scope>NUCLEOTIDE SEQUENCE</scope>
    <source>
        <strain evidence="6">Busselton2</strain>
    </source>
</reference>
<dbReference type="EMBL" id="JANTQA010000008">
    <property type="protein sequence ID" value="KAJ3452591.1"/>
    <property type="molecule type" value="Genomic_DNA"/>
</dbReference>
<feature type="region of interest" description="Disordered" evidence="3">
    <location>
        <begin position="486"/>
        <end position="567"/>
    </location>
</feature>
<feature type="domain" description="C2 DOCK-type" evidence="4">
    <location>
        <begin position="586"/>
        <end position="776"/>
    </location>
</feature>
<dbReference type="GO" id="GO:0005085">
    <property type="term" value="F:guanyl-nucleotide exchange factor activity"/>
    <property type="evidence" value="ECO:0007669"/>
    <property type="project" value="UniProtKB-KW"/>
</dbReference>
<comment type="caution">
    <text evidence="6">The sequence shown here is derived from an EMBL/GenBank/DDBJ whole genome shotgun (WGS) entry which is preliminary data.</text>
</comment>
<evidence type="ECO:0000256" key="3">
    <source>
        <dbReference type="SAM" id="MobiDB-lite"/>
    </source>
</evidence>
<feature type="domain" description="DOCKER" evidence="5">
    <location>
        <begin position="1635"/>
        <end position="2140"/>
    </location>
</feature>
<accession>A0AAV8AHT9</accession>
<proteinExistence type="inferred from homology"/>
<dbReference type="GO" id="GO:0007264">
    <property type="term" value="P:small GTPase-mediated signal transduction"/>
    <property type="evidence" value="ECO:0007669"/>
    <property type="project" value="InterPro"/>
</dbReference>
<name>A0AAV8AHT9_9EUKA</name>
<keyword evidence="1" id="KW-0344">Guanine-nucleotide releasing factor</keyword>
<feature type="compositionally biased region" description="Basic residues" evidence="3">
    <location>
        <begin position="526"/>
        <end position="567"/>
    </location>
</feature>